<keyword evidence="3" id="KW-0689">Ribosomal protein</keyword>
<feature type="region of interest" description="Disordered" evidence="8">
    <location>
        <begin position="93"/>
        <end position="127"/>
    </location>
</feature>
<protein>
    <recommendedName>
        <fullName evidence="7">Large ribosomal subunit protein mL54</fullName>
    </recommendedName>
</protein>
<sequence length="127" mass="14141">MAHIIRQCRLGHSVASPSVLYRSFSTGFLLRNQAAAAAPEPAPAAGSKKAAIASSVPQGTVLKGINYMKEGKDPIALDDSEYPEWLWDLLDEKKQKQKSSKPSNRQYHRKQNRDAIRASNFMKDKKT</sequence>
<dbReference type="AlphaFoldDB" id="A0A8H7UB06"/>
<evidence type="ECO:0000313" key="10">
    <source>
        <dbReference type="Proteomes" id="UP000612746"/>
    </source>
</evidence>
<comment type="subcellular location">
    <subcellularLocation>
        <location evidence="1">Mitochondrion</location>
    </subcellularLocation>
</comment>
<dbReference type="InterPro" id="IPR013870">
    <property type="entry name" value="Ribosomal_mL54"/>
</dbReference>
<evidence type="ECO:0000256" key="8">
    <source>
        <dbReference type="SAM" id="MobiDB-lite"/>
    </source>
</evidence>
<proteinExistence type="inferred from homology"/>
<evidence type="ECO:0000256" key="6">
    <source>
        <dbReference type="ARBA" id="ARBA00033752"/>
    </source>
</evidence>
<evidence type="ECO:0000256" key="4">
    <source>
        <dbReference type="ARBA" id="ARBA00023128"/>
    </source>
</evidence>
<evidence type="ECO:0000256" key="5">
    <source>
        <dbReference type="ARBA" id="ARBA00023274"/>
    </source>
</evidence>
<dbReference type="EMBL" id="JAEPRA010000020">
    <property type="protein sequence ID" value="KAG2173049.1"/>
    <property type="molecule type" value="Genomic_DNA"/>
</dbReference>
<comment type="similarity">
    <text evidence="6">Belongs to the mitochondrion-specific ribosomal protein mL54 family.</text>
</comment>
<keyword evidence="5" id="KW-0687">Ribonucleoprotein</keyword>
<organism evidence="9 10">
    <name type="scientific">Umbelopsis vinacea</name>
    <dbReference type="NCBI Taxonomy" id="44442"/>
    <lineage>
        <taxon>Eukaryota</taxon>
        <taxon>Fungi</taxon>
        <taxon>Fungi incertae sedis</taxon>
        <taxon>Mucoromycota</taxon>
        <taxon>Mucoromycotina</taxon>
        <taxon>Umbelopsidomycetes</taxon>
        <taxon>Umbelopsidales</taxon>
        <taxon>Umbelopsidaceae</taxon>
        <taxon>Umbelopsis</taxon>
    </lineage>
</organism>
<feature type="compositionally biased region" description="Basic and acidic residues" evidence="8">
    <location>
        <begin position="112"/>
        <end position="127"/>
    </location>
</feature>
<evidence type="ECO:0000256" key="7">
    <source>
        <dbReference type="ARBA" id="ARBA00035179"/>
    </source>
</evidence>
<evidence type="ECO:0000256" key="3">
    <source>
        <dbReference type="ARBA" id="ARBA00022980"/>
    </source>
</evidence>
<evidence type="ECO:0000313" key="9">
    <source>
        <dbReference type="EMBL" id="KAG2173049.1"/>
    </source>
</evidence>
<evidence type="ECO:0000256" key="1">
    <source>
        <dbReference type="ARBA" id="ARBA00004173"/>
    </source>
</evidence>
<name>A0A8H7UB06_9FUNG</name>
<dbReference type="GO" id="GO:0005762">
    <property type="term" value="C:mitochondrial large ribosomal subunit"/>
    <property type="evidence" value="ECO:0007669"/>
    <property type="project" value="TreeGrafter"/>
</dbReference>
<comment type="caution">
    <text evidence="9">The sequence shown here is derived from an EMBL/GenBank/DDBJ whole genome shotgun (WGS) entry which is preliminary data.</text>
</comment>
<dbReference type="Pfam" id="PF08561">
    <property type="entry name" value="Ribosomal_L37"/>
    <property type="match status" value="1"/>
</dbReference>
<dbReference type="OrthoDB" id="10252718at2759"/>
<dbReference type="PANTHER" id="PTHR28595:SF1">
    <property type="entry name" value="LARGE RIBOSOMAL SUBUNIT PROTEIN ML54"/>
    <property type="match status" value="1"/>
</dbReference>
<dbReference type="GO" id="GO:0003735">
    <property type="term" value="F:structural constituent of ribosome"/>
    <property type="evidence" value="ECO:0007669"/>
    <property type="project" value="TreeGrafter"/>
</dbReference>
<keyword evidence="10" id="KW-1185">Reference proteome</keyword>
<dbReference type="PANTHER" id="PTHR28595">
    <property type="entry name" value="39S RIBOSOMAL PROTEIN L54, MITOCHONDRIAL"/>
    <property type="match status" value="1"/>
</dbReference>
<keyword evidence="4" id="KW-0496">Mitochondrion</keyword>
<gene>
    <name evidence="9" type="ORF">INT44_007022</name>
</gene>
<dbReference type="Proteomes" id="UP000612746">
    <property type="component" value="Unassembled WGS sequence"/>
</dbReference>
<evidence type="ECO:0000256" key="2">
    <source>
        <dbReference type="ARBA" id="ARBA00022946"/>
    </source>
</evidence>
<accession>A0A8H7UB06</accession>
<reference evidence="9" key="1">
    <citation type="submission" date="2020-12" db="EMBL/GenBank/DDBJ databases">
        <title>Metabolic potential, ecology and presence of endohyphal bacteria is reflected in genomic diversity of Mucoromycotina.</title>
        <authorList>
            <person name="Muszewska A."/>
            <person name="Okrasinska A."/>
            <person name="Steczkiewicz K."/>
            <person name="Drgas O."/>
            <person name="Orlowska M."/>
            <person name="Perlinska-Lenart U."/>
            <person name="Aleksandrzak-Piekarczyk T."/>
            <person name="Szatraj K."/>
            <person name="Zielenkiewicz U."/>
            <person name="Pilsyk S."/>
            <person name="Malc E."/>
            <person name="Mieczkowski P."/>
            <person name="Kruszewska J.S."/>
            <person name="Biernat P."/>
            <person name="Pawlowska J."/>
        </authorList>
    </citation>
    <scope>NUCLEOTIDE SEQUENCE</scope>
    <source>
        <strain evidence="9">WA0000051536</strain>
    </source>
</reference>
<keyword evidence="2" id="KW-0809">Transit peptide</keyword>